<keyword evidence="3" id="KW-1185">Reference proteome</keyword>
<evidence type="ECO:0000313" key="2">
    <source>
        <dbReference type="EMBL" id="OQE46385.1"/>
    </source>
</evidence>
<feature type="region of interest" description="Disordered" evidence="1">
    <location>
        <begin position="728"/>
        <end position="750"/>
    </location>
</feature>
<name>A0A1V6V6R7_9EURO</name>
<evidence type="ECO:0000313" key="3">
    <source>
        <dbReference type="Proteomes" id="UP000191500"/>
    </source>
</evidence>
<reference evidence="3" key="1">
    <citation type="journal article" date="2017" name="Nat. Microbiol.">
        <title>Global analysis of biosynthetic gene clusters reveals vast potential of secondary metabolite production in Penicillium species.</title>
        <authorList>
            <person name="Nielsen J.C."/>
            <person name="Grijseels S."/>
            <person name="Prigent S."/>
            <person name="Ji B."/>
            <person name="Dainat J."/>
            <person name="Nielsen K.F."/>
            <person name="Frisvad J.C."/>
            <person name="Workman M."/>
            <person name="Nielsen J."/>
        </authorList>
    </citation>
    <scope>NUCLEOTIDE SEQUENCE [LARGE SCALE GENOMIC DNA]</scope>
    <source>
        <strain evidence="3">IBT 31321</strain>
    </source>
</reference>
<dbReference type="STRING" id="36646.A0A1V6V6R7"/>
<dbReference type="EMBL" id="MDDG01000001">
    <property type="protein sequence ID" value="OQE46385.1"/>
    <property type="molecule type" value="Genomic_DNA"/>
</dbReference>
<dbReference type="Proteomes" id="UP000191500">
    <property type="component" value="Unassembled WGS sequence"/>
</dbReference>
<gene>
    <name evidence="2" type="ORF">PENCOP_c001G03108</name>
</gene>
<evidence type="ECO:0000256" key="1">
    <source>
        <dbReference type="SAM" id="MobiDB-lite"/>
    </source>
</evidence>
<accession>A0A1V6V6R7</accession>
<dbReference type="AlphaFoldDB" id="A0A1V6V6R7"/>
<proteinExistence type="predicted"/>
<comment type="caution">
    <text evidence="2">The sequence shown here is derived from an EMBL/GenBank/DDBJ whole genome shotgun (WGS) entry which is preliminary data.</text>
</comment>
<sequence length="974" mass="108726">MHEDADTVAALAGLPQVIQAWVSCRGRRIVQVNMVEDIVLDQAILKLEKSIVGLGDGRNLGLSDATTAYLAAEDEGIELHGRYLTLRHRQNQVEARNSSEKEKLDQLLAEGEKFPLFFHRPGLVRGTHAIRVKHRISTEPRAQQDPEAAPSEYYVEVPQAMEVLGPRFELPADAVYSVYPEQGHTATHDSLPHIVFNDPMLPWEAIASWKTERAPLDDADRNRVPWLACLVFSPEELTIAPPEMAGIFAPTSIRTPAPQMESLAVRVPMKDLLKLANGTAHVPFKDIRQATQPDISVIFPPAALFNGLFTAYTEDGEIKPSPSDEPDIPDITRHRFLAHIMRMSTGGMAHADRPEEESTRNFSVLVANRVGPLLGDQASPMIAHVVSLEGLETLKNFPLATTTNSELSPLPRRVALASLYSWSFTCLPPGVLSMEDAFRVLGDNSGMLKPHLPPDTFHPDSVEQRRRMLHRLQDGYTIVRSRIATGEITSALMRGPLTPNVVPALSWNLLSNTGRDLQILDPALGMMDLTFAAAWSLGRNLALADRAYTISLTRVRHQILKTATAEVRQQMLRATARSHDSRLDLVRALESLVDGTVSVSRTTDSRRWKRPEKFQPHLDLSYDAVAPFLHPAMDPAPCEVASSLNPKPEGWTLAAPPPHDEYNEPASPDWMIVLRFILDLYYLVNIPAHYLIPDQSSLPGESLRFFFIDHNWIDALVDGALSLGNHGKADQENLGDNNNNNKQTQADDPARRTIKKAFNRFFNEPLCGKHRPAIPRFGFCLRSAVVAQFPGLKVSAYPSDQQADSGPMLLRHDIIDKDTMLGFFSDQPFKNNSLQGLRFELPGHQQYFSVGHVTTSEIQIKYRRQYTMGRDQDPRRNEPAAEIRWGRHEKGATITDPESKTRKPVFIWGLTPDSNDLRLLLVERLAKDVYDTLRETMAKVSLDCFTLTKSTAALIGFQLLSPSWQVNIGNKPAA</sequence>
<protein>
    <submittedName>
        <fullName evidence="2">Uncharacterized protein</fullName>
    </submittedName>
</protein>
<organism evidence="2 3">
    <name type="scientific">Penicillium coprophilum</name>
    <dbReference type="NCBI Taxonomy" id="36646"/>
    <lineage>
        <taxon>Eukaryota</taxon>
        <taxon>Fungi</taxon>
        <taxon>Dikarya</taxon>
        <taxon>Ascomycota</taxon>
        <taxon>Pezizomycotina</taxon>
        <taxon>Eurotiomycetes</taxon>
        <taxon>Eurotiomycetidae</taxon>
        <taxon>Eurotiales</taxon>
        <taxon>Aspergillaceae</taxon>
        <taxon>Penicillium</taxon>
    </lineage>
</organism>